<evidence type="ECO:0000256" key="18">
    <source>
        <dbReference type="PIRSR" id="PIRSR001355-5"/>
    </source>
</evidence>
<dbReference type="InterPro" id="IPR016067">
    <property type="entry name" value="S-AdoMet_deCO2ase_core"/>
</dbReference>
<keyword evidence="12" id="KW-0704">Schiff base</keyword>
<feature type="binding site" evidence="15">
    <location>
        <position position="28"/>
    </location>
    <ligand>
        <name>substrate</name>
    </ligand>
</feature>
<dbReference type="GO" id="GO:0008295">
    <property type="term" value="P:spermidine biosynthetic process"/>
    <property type="evidence" value="ECO:0007669"/>
    <property type="project" value="UniProtKB-KW"/>
</dbReference>
<comment type="pathway">
    <text evidence="2">Amine and polyamine biosynthesis; S-adenosylmethioninamine biosynthesis; S-adenosylmethioninamine from S-adenosyl-L-methionine: step 1/1.</text>
</comment>
<dbReference type="STRING" id="101127.A0A1X2GTL1"/>
<feature type="modified residue" description="Pyruvic acid (Ser); by autocatalysis" evidence="16">
    <location>
        <position position="94"/>
    </location>
</feature>
<dbReference type="PIRSF" id="PIRSF001355">
    <property type="entry name" value="S-AdenosylMet_decarboxylase"/>
    <property type="match status" value="1"/>
</dbReference>
<reference evidence="19 20" key="1">
    <citation type="submission" date="2016-07" db="EMBL/GenBank/DDBJ databases">
        <title>Pervasive Adenine N6-methylation of Active Genes in Fungi.</title>
        <authorList>
            <consortium name="DOE Joint Genome Institute"/>
            <person name="Mondo S.J."/>
            <person name="Dannebaum R.O."/>
            <person name="Kuo R.C."/>
            <person name="Labutti K."/>
            <person name="Haridas S."/>
            <person name="Kuo A."/>
            <person name="Salamov A."/>
            <person name="Ahrendt S.R."/>
            <person name="Lipzen A."/>
            <person name="Sullivan W."/>
            <person name="Andreopoulos W.B."/>
            <person name="Clum A."/>
            <person name="Lindquist E."/>
            <person name="Daum C."/>
            <person name="Ramamoorthy G.K."/>
            <person name="Gryganskyi A."/>
            <person name="Culley D."/>
            <person name="Magnuson J.K."/>
            <person name="James T.Y."/>
            <person name="O'Malley M.A."/>
            <person name="Stajich J.E."/>
            <person name="Spatafora J.W."/>
            <person name="Visel A."/>
            <person name="Grigoriev I.V."/>
        </authorList>
    </citation>
    <scope>NUCLEOTIDE SEQUENCE [LARGE SCALE GENOMIC DNA]</scope>
    <source>
        <strain evidence="19 20">NRRL 3301</strain>
    </source>
</reference>
<dbReference type="EC" id="4.1.1.50" evidence="4"/>
<keyword evidence="20" id="KW-1185">Reference proteome</keyword>
<dbReference type="AlphaFoldDB" id="A0A1X2GTL1"/>
<comment type="caution">
    <text evidence="19">The sequence shown here is derived from an EMBL/GenBank/DDBJ whole genome shotgun (WGS) entry which is preliminary data.</text>
</comment>
<keyword evidence="6" id="KW-0210">Decarboxylase</keyword>
<feature type="chain" id="PRO_5042322953" description="S-adenosylmethionine decarboxylase alpha chain" evidence="18">
    <location>
        <begin position="94"/>
        <end position="424"/>
    </location>
</feature>
<dbReference type="InterPro" id="IPR001985">
    <property type="entry name" value="S-AdoMet_decarboxylase_euk"/>
</dbReference>
<feature type="active site" description="Proton acceptor; for processing activity" evidence="14">
    <location>
        <position position="312"/>
    </location>
</feature>
<evidence type="ECO:0000256" key="2">
    <source>
        <dbReference type="ARBA" id="ARBA00004911"/>
    </source>
</evidence>
<feature type="binding site" evidence="15">
    <location>
        <position position="306"/>
    </location>
    <ligand>
        <name>substrate</name>
    </ligand>
</feature>
<dbReference type="SUPFAM" id="SSF56276">
    <property type="entry name" value="S-adenosylmethionine decarboxylase"/>
    <property type="match status" value="1"/>
</dbReference>
<evidence type="ECO:0000256" key="10">
    <source>
        <dbReference type="ARBA" id="ARBA00023145"/>
    </source>
</evidence>
<evidence type="ECO:0000256" key="15">
    <source>
        <dbReference type="PIRSR" id="PIRSR001355-2"/>
    </source>
</evidence>
<keyword evidence="11" id="KW-0456">Lyase</keyword>
<feature type="active site" description="Schiff-base intermediate with substrate; via pyruvic acid" evidence="14">
    <location>
        <position position="94"/>
    </location>
</feature>
<keyword evidence="7 17" id="KW-0068">Autocatalytic cleavage</keyword>
<dbReference type="GO" id="GO:0005829">
    <property type="term" value="C:cytosol"/>
    <property type="evidence" value="ECO:0007669"/>
    <property type="project" value="TreeGrafter"/>
</dbReference>
<evidence type="ECO:0000256" key="5">
    <source>
        <dbReference type="ARBA" id="ARBA00022691"/>
    </source>
</evidence>
<feature type="active site" description="Proton acceptor; for processing activity" evidence="14">
    <location>
        <position position="325"/>
    </location>
</feature>
<dbReference type="UniPathway" id="UPA00331">
    <property type="reaction ID" value="UER00451"/>
</dbReference>
<feature type="binding site" evidence="15">
    <location>
        <position position="329"/>
    </location>
    <ligand>
        <name>substrate</name>
    </ligand>
</feature>
<protein>
    <recommendedName>
        <fullName evidence="4">adenosylmethionine decarboxylase</fullName>
        <ecNumber evidence="4">4.1.1.50</ecNumber>
    </recommendedName>
</protein>
<keyword evidence="8" id="KW-0745">Spermidine biosynthesis</keyword>
<keyword evidence="10" id="KW-0865">Zymogen</keyword>
<dbReference type="Pfam" id="PF01536">
    <property type="entry name" value="SAM_decarbox"/>
    <property type="match status" value="1"/>
</dbReference>
<evidence type="ECO:0000256" key="14">
    <source>
        <dbReference type="PIRSR" id="PIRSR001355-1"/>
    </source>
</evidence>
<evidence type="ECO:0000313" key="19">
    <source>
        <dbReference type="EMBL" id="ORX61384.1"/>
    </source>
</evidence>
<organism evidence="19 20">
    <name type="scientific">Hesseltinella vesiculosa</name>
    <dbReference type="NCBI Taxonomy" id="101127"/>
    <lineage>
        <taxon>Eukaryota</taxon>
        <taxon>Fungi</taxon>
        <taxon>Fungi incertae sedis</taxon>
        <taxon>Mucoromycota</taxon>
        <taxon>Mucoromycotina</taxon>
        <taxon>Mucoromycetes</taxon>
        <taxon>Mucorales</taxon>
        <taxon>Cunninghamellaceae</taxon>
        <taxon>Hesseltinella</taxon>
    </lineage>
</organism>
<dbReference type="InterPro" id="IPR018166">
    <property type="entry name" value="S-AdoMet_deCO2ase_CS"/>
</dbReference>
<evidence type="ECO:0000256" key="13">
    <source>
        <dbReference type="ARBA" id="ARBA00023317"/>
    </source>
</evidence>
<dbReference type="PANTHER" id="PTHR11570">
    <property type="entry name" value="S-ADENOSYLMETHIONINE DECARBOXYLASE"/>
    <property type="match status" value="1"/>
</dbReference>
<evidence type="ECO:0000256" key="16">
    <source>
        <dbReference type="PIRSR" id="PIRSR001355-3"/>
    </source>
</evidence>
<dbReference type="PROSITE" id="PS01336">
    <property type="entry name" value="ADOMETDC"/>
    <property type="match status" value="1"/>
</dbReference>
<evidence type="ECO:0000256" key="6">
    <source>
        <dbReference type="ARBA" id="ARBA00022793"/>
    </source>
</evidence>
<dbReference type="EMBL" id="MCGT01000003">
    <property type="protein sequence ID" value="ORX61384.1"/>
    <property type="molecule type" value="Genomic_DNA"/>
</dbReference>
<evidence type="ECO:0000256" key="12">
    <source>
        <dbReference type="ARBA" id="ARBA00023270"/>
    </source>
</evidence>
<keyword evidence="9" id="KW-0620">Polyamine biosynthesis</keyword>
<evidence type="ECO:0000256" key="1">
    <source>
        <dbReference type="ARBA" id="ARBA00001928"/>
    </source>
</evidence>
<dbReference type="Proteomes" id="UP000242146">
    <property type="component" value="Unassembled WGS sequence"/>
</dbReference>
<feature type="site" description="Cleavage (non-hydrolytic); by autolysis" evidence="17">
    <location>
        <begin position="93"/>
        <end position="94"/>
    </location>
</feature>
<evidence type="ECO:0000256" key="17">
    <source>
        <dbReference type="PIRSR" id="PIRSR001355-4"/>
    </source>
</evidence>
<gene>
    <name evidence="19" type="ORF">DM01DRAFT_1331989</name>
</gene>
<dbReference type="GO" id="GO:0004014">
    <property type="term" value="F:adenosylmethionine decarboxylase activity"/>
    <property type="evidence" value="ECO:0007669"/>
    <property type="project" value="UniProtKB-EC"/>
</dbReference>
<feature type="chain" id="PRO_5042322952" description="S-adenosylmethionine decarboxylase beta chain" evidence="18">
    <location>
        <begin position="1"/>
        <end position="93"/>
    </location>
</feature>
<feature type="active site" description="Proton donor; for catalytic activity" evidence="14">
    <location>
        <position position="108"/>
    </location>
</feature>
<evidence type="ECO:0000256" key="4">
    <source>
        <dbReference type="ARBA" id="ARBA00012357"/>
    </source>
</evidence>
<dbReference type="InterPro" id="IPR048283">
    <property type="entry name" value="AdoMetDC-like"/>
</dbReference>
<dbReference type="PANTHER" id="PTHR11570:SF0">
    <property type="entry name" value="S-ADENOSYLMETHIONINE DECARBOXYLASE PROENZYME"/>
    <property type="match status" value="1"/>
</dbReference>
<evidence type="ECO:0000256" key="3">
    <source>
        <dbReference type="ARBA" id="ARBA00008466"/>
    </source>
</evidence>
<keyword evidence="5" id="KW-0949">S-adenosyl-L-methionine</keyword>
<comment type="cofactor">
    <cofactor evidence="1">
        <name>pyruvate</name>
        <dbReference type="ChEBI" id="CHEBI:15361"/>
    </cofactor>
</comment>
<evidence type="ECO:0000313" key="20">
    <source>
        <dbReference type="Proteomes" id="UP000242146"/>
    </source>
</evidence>
<dbReference type="Gene3D" id="3.60.90.10">
    <property type="entry name" value="S-adenosylmethionine decarboxylase"/>
    <property type="match status" value="1"/>
</dbReference>
<evidence type="ECO:0000256" key="11">
    <source>
        <dbReference type="ARBA" id="ARBA00023239"/>
    </source>
</evidence>
<evidence type="ECO:0000256" key="8">
    <source>
        <dbReference type="ARBA" id="ARBA00023066"/>
    </source>
</evidence>
<evidence type="ECO:0000256" key="9">
    <source>
        <dbReference type="ARBA" id="ARBA00023115"/>
    </source>
</evidence>
<dbReference type="GO" id="GO:0006597">
    <property type="term" value="P:spermine biosynthetic process"/>
    <property type="evidence" value="ECO:0007669"/>
    <property type="project" value="InterPro"/>
</dbReference>
<sequence>MVVAISSQELNSNACSIGENYSICEGAFEGPEKLLEIWFSPSSDRVKEHQQVAKDRGLLAVPRPIWEQMLAIVKCTVLNVIKHDQVHAYLLSESSMFVYPHKMIIKTCGTTTLLLSLPRILDIAKEACGFQKVWRVFYSRKAFMFPDRQLEPHTSWESEVAYLDRYFDDGSAYKIGNVQGDHWHLYMSQCEEDEEDVLHETGLPVMPHVNRELREENILDSGCTTPNRSDDEDDLKVSPFGIRTGLGKGIEDQTVEILMTKLNPKNMERFYQQPGSPVGIEGGKLVDKITGIGQLYPSADIDSYLFEPCGYSSNGLWQDRYFTFHVTPEPECSYASFETNIPVSASHPLNQADGDPIDQLVRQVIDIFDPGCFTVTFFTSHVPDGHRHQRMIRAMSEKKGYTRSDRILYEFDGYDLVYGHYIKK</sequence>
<proteinExistence type="inferred from homology"/>
<dbReference type="OrthoDB" id="1068353at2759"/>
<feature type="binding site" evidence="15">
    <location>
        <position position="93"/>
    </location>
    <ligand>
        <name>substrate</name>
    </ligand>
</feature>
<comment type="similarity">
    <text evidence="3">Belongs to the eukaryotic AdoMetDC family.</text>
</comment>
<evidence type="ECO:0000256" key="7">
    <source>
        <dbReference type="ARBA" id="ARBA00022813"/>
    </source>
</evidence>
<accession>A0A1X2GTL1</accession>
<keyword evidence="13" id="KW-0670">Pyruvate</keyword>
<name>A0A1X2GTL1_9FUNG</name>